<dbReference type="Proteomes" id="UP000657385">
    <property type="component" value="Unassembled WGS sequence"/>
</dbReference>
<dbReference type="EMBL" id="JADPRT010000014">
    <property type="protein sequence ID" value="MBF9071976.1"/>
    <property type="molecule type" value="Genomic_DNA"/>
</dbReference>
<dbReference type="Pfam" id="PF14435">
    <property type="entry name" value="SUKH-4"/>
    <property type="match status" value="1"/>
</dbReference>
<proteinExistence type="predicted"/>
<organism evidence="1 2">
    <name type="scientific">Streptacidiphilus fuscans</name>
    <dbReference type="NCBI Taxonomy" id="2789292"/>
    <lineage>
        <taxon>Bacteria</taxon>
        <taxon>Bacillati</taxon>
        <taxon>Actinomycetota</taxon>
        <taxon>Actinomycetes</taxon>
        <taxon>Kitasatosporales</taxon>
        <taxon>Streptomycetaceae</taxon>
        <taxon>Streptacidiphilus</taxon>
    </lineage>
</organism>
<protein>
    <submittedName>
        <fullName evidence="1">SUKH-4 family immunity protein</fullName>
    </submittedName>
</protein>
<dbReference type="AlphaFoldDB" id="A0A931FHM1"/>
<gene>
    <name evidence="1" type="ORF">I2501_28525</name>
</gene>
<dbReference type="RefSeq" id="WP_196197150.1">
    <property type="nucleotide sequence ID" value="NZ_JADPRT010000014.1"/>
</dbReference>
<dbReference type="InterPro" id="IPR025851">
    <property type="entry name" value="SUKH-4"/>
</dbReference>
<name>A0A931FHM1_9ACTN</name>
<reference evidence="1" key="1">
    <citation type="submission" date="2020-11" db="EMBL/GenBank/DDBJ databases">
        <title>Isolation and identification of active actinomycetes.</title>
        <authorList>
            <person name="Yu B."/>
        </authorList>
    </citation>
    <scope>NUCLEOTIDE SEQUENCE</scope>
    <source>
        <strain evidence="1">NEAU-YB345</strain>
    </source>
</reference>
<accession>A0A931FHM1</accession>
<sequence length="194" mass="21088">MLFPLTSEELTSELPADQVVRTDPAAAAPVIGAADAVAFLSEVGVPWCSGVFHLGASLAAASTPDRLVEDEGGLEKVVVTPFGELGHLGSLQYALVYVRRDDGVVFATSEDAEEGYERIHGDVSSLARMLLLVESKAPDPRLRNREARPLYRRAVEEIEAEMRAVDPAPLADPDGFWTQYLDSYASGMYPRKPR</sequence>
<evidence type="ECO:0000313" key="2">
    <source>
        <dbReference type="Proteomes" id="UP000657385"/>
    </source>
</evidence>
<evidence type="ECO:0000313" key="1">
    <source>
        <dbReference type="EMBL" id="MBF9071976.1"/>
    </source>
</evidence>
<keyword evidence="2" id="KW-1185">Reference proteome</keyword>
<comment type="caution">
    <text evidence="1">The sequence shown here is derived from an EMBL/GenBank/DDBJ whole genome shotgun (WGS) entry which is preliminary data.</text>
</comment>